<protein>
    <recommendedName>
        <fullName evidence="1">Transposable element P transposase-like GTP-binding insertion domain-containing protein</fullName>
    </recommendedName>
</protein>
<accession>A0A7R9PSS1</accession>
<dbReference type="InterPro" id="IPR048366">
    <property type="entry name" value="TNP-like_GBD"/>
</dbReference>
<evidence type="ECO:0000259" key="1">
    <source>
        <dbReference type="Pfam" id="PF21788"/>
    </source>
</evidence>
<dbReference type="EMBL" id="OE848666">
    <property type="protein sequence ID" value="CAD7613031.1"/>
    <property type="molecule type" value="Genomic_DNA"/>
</dbReference>
<name>A0A7R9PSS1_TIMGE</name>
<dbReference type="Pfam" id="PF21788">
    <property type="entry name" value="TNP-like_GBD"/>
    <property type="match status" value="1"/>
</dbReference>
<proteinExistence type="predicted"/>
<reference evidence="2" key="1">
    <citation type="submission" date="2020-11" db="EMBL/GenBank/DDBJ databases">
        <authorList>
            <person name="Tran Van P."/>
        </authorList>
    </citation>
    <scope>NUCLEOTIDE SEQUENCE</scope>
</reference>
<gene>
    <name evidence="2" type="ORF">TGEB3V08_LOCUS11229</name>
</gene>
<organism evidence="2">
    <name type="scientific">Timema genevievae</name>
    <name type="common">Walking stick</name>
    <dbReference type="NCBI Taxonomy" id="629358"/>
    <lineage>
        <taxon>Eukaryota</taxon>
        <taxon>Metazoa</taxon>
        <taxon>Ecdysozoa</taxon>
        <taxon>Arthropoda</taxon>
        <taxon>Hexapoda</taxon>
        <taxon>Insecta</taxon>
        <taxon>Pterygota</taxon>
        <taxon>Neoptera</taxon>
        <taxon>Polyneoptera</taxon>
        <taxon>Phasmatodea</taxon>
        <taxon>Timematodea</taxon>
        <taxon>Timematoidea</taxon>
        <taxon>Timematidae</taxon>
        <taxon>Timema</taxon>
    </lineage>
</organism>
<sequence length="303" mass="34727">MTEKIKELEEENYRLNTTAADVLTSNRELRKEKKMLVDKLMEVKSQINETADEKVREILSRYFTPGQIRIILTKKKRLHRSGEDTAAAISLRVSTLRIWATKIDCIPEILNDVILLIKLKVKTFLEKERVYYDEMHVSNLLCFDTTKENSLGPNSTVQVFMSRVEAASFLYNFDTPMTANLLRQLIIQLESIKYPVLSVTSDMGGSNRSVWKELGVSTTKSSFNNPHDDSREVFMLSGGKIQRTCIQKLLHMSQKGLKMAFKITQQHLDVSKTQRKKVKTATQLSSNITSKTLTFLGERNLTK</sequence>
<feature type="domain" description="Transposable element P transposase-like GTP-binding insertion" evidence="1">
    <location>
        <begin position="233"/>
        <end position="301"/>
    </location>
</feature>
<evidence type="ECO:0000313" key="2">
    <source>
        <dbReference type="EMBL" id="CAD7613031.1"/>
    </source>
</evidence>
<dbReference type="AlphaFoldDB" id="A0A7R9PSS1"/>